<dbReference type="EMBL" id="QGLC01000025">
    <property type="protein sequence ID" value="RAL68869.1"/>
    <property type="molecule type" value="Genomic_DNA"/>
</dbReference>
<name>A0A328ERA3_9CHLR</name>
<dbReference type="Proteomes" id="UP000248786">
    <property type="component" value="Unassembled WGS sequence"/>
</dbReference>
<dbReference type="AlphaFoldDB" id="A0A328ERA3"/>
<organism evidence="2 3">
    <name type="scientific">Dehalococcoides mccartyi</name>
    <dbReference type="NCBI Taxonomy" id="61435"/>
    <lineage>
        <taxon>Bacteria</taxon>
        <taxon>Bacillati</taxon>
        <taxon>Chloroflexota</taxon>
        <taxon>Dehalococcoidia</taxon>
        <taxon>Dehalococcoidales</taxon>
        <taxon>Dehalococcoidaceae</taxon>
        <taxon>Dehalococcoides</taxon>
    </lineage>
</organism>
<evidence type="ECO:0000313" key="4">
    <source>
        <dbReference type="Proteomes" id="UP000249146"/>
    </source>
</evidence>
<evidence type="ECO:0008006" key="5">
    <source>
        <dbReference type="Google" id="ProtNLM"/>
    </source>
</evidence>
<protein>
    <recommendedName>
        <fullName evidence="5">Very short patch repair endonuclease</fullName>
    </recommendedName>
</protein>
<dbReference type="InterPro" id="IPR011335">
    <property type="entry name" value="Restrct_endonuc-II-like"/>
</dbReference>
<comment type="caution">
    <text evidence="2">The sequence shown here is derived from an EMBL/GenBank/DDBJ whole genome shotgun (WGS) entry which is preliminary data.</text>
</comment>
<evidence type="ECO:0000313" key="2">
    <source>
        <dbReference type="EMBL" id="RAL70083.1"/>
    </source>
</evidence>
<evidence type="ECO:0000313" key="3">
    <source>
        <dbReference type="Proteomes" id="UP000248786"/>
    </source>
</evidence>
<evidence type="ECO:0000313" key="1">
    <source>
        <dbReference type="EMBL" id="RAL68869.1"/>
    </source>
</evidence>
<dbReference type="SUPFAM" id="SSF52980">
    <property type="entry name" value="Restriction endonuclease-like"/>
    <property type="match status" value="1"/>
</dbReference>
<gene>
    <name evidence="2" type="ORF">C1G86_1614</name>
    <name evidence="1" type="ORF">C1G87_1642</name>
</gene>
<dbReference type="Proteomes" id="UP000249146">
    <property type="component" value="Unassembled WGS sequence"/>
</dbReference>
<proteinExistence type="predicted"/>
<sequence>MRELVKMGWRVLTIWECQITDPKELQDRLIHFMKEEQE</sequence>
<reference evidence="3 4" key="1">
    <citation type="submission" date="2018-05" db="EMBL/GenBank/DDBJ databases">
        <title>Draft genome sequences of Dehalococcoides mccartyi strains RC and KS.</title>
        <authorList>
            <person name="Higgins S.A."/>
            <person name="Padilla-Crespo E."/>
            <person name="Loeffler F.E."/>
        </authorList>
    </citation>
    <scope>NUCLEOTIDE SEQUENCE [LARGE SCALE GENOMIC DNA]</scope>
    <source>
        <strain evidence="2 3">KS</strain>
        <strain evidence="1 4">RC</strain>
    </source>
</reference>
<accession>A0A328ERA3</accession>
<dbReference type="EMBL" id="QGLD01000018">
    <property type="protein sequence ID" value="RAL70083.1"/>
    <property type="molecule type" value="Genomic_DNA"/>
</dbReference>
<dbReference type="Gene3D" id="3.40.960.10">
    <property type="entry name" value="VSR Endonuclease"/>
    <property type="match status" value="1"/>
</dbReference>